<evidence type="ECO:0000256" key="1">
    <source>
        <dbReference type="SAM" id="SignalP"/>
    </source>
</evidence>
<organism evidence="2 3">
    <name type="scientific">Ascobolus immersus RN42</name>
    <dbReference type="NCBI Taxonomy" id="1160509"/>
    <lineage>
        <taxon>Eukaryota</taxon>
        <taxon>Fungi</taxon>
        <taxon>Dikarya</taxon>
        <taxon>Ascomycota</taxon>
        <taxon>Pezizomycotina</taxon>
        <taxon>Pezizomycetes</taxon>
        <taxon>Pezizales</taxon>
        <taxon>Ascobolaceae</taxon>
        <taxon>Ascobolus</taxon>
    </lineage>
</organism>
<reference evidence="2 3" key="1">
    <citation type="journal article" date="2018" name="Nat. Ecol. Evol.">
        <title>Pezizomycetes genomes reveal the molecular basis of ectomycorrhizal truffle lifestyle.</title>
        <authorList>
            <person name="Murat C."/>
            <person name="Payen T."/>
            <person name="Noel B."/>
            <person name="Kuo A."/>
            <person name="Morin E."/>
            <person name="Chen J."/>
            <person name="Kohler A."/>
            <person name="Krizsan K."/>
            <person name="Balestrini R."/>
            <person name="Da Silva C."/>
            <person name="Montanini B."/>
            <person name="Hainaut M."/>
            <person name="Levati E."/>
            <person name="Barry K.W."/>
            <person name="Belfiori B."/>
            <person name="Cichocki N."/>
            <person name="Clum A."/>
            <person name="Dockter R.B."/>
            <person name="Fauchery L."/>
            <person name="Guy J."/>
            <person name="Iotti M."/>
            <person name="Le Tacon F."/>
            <person name="Lindquist E.A."/>
            <person name="Lipzen A."/>
            <person name="Malagnac F."/>
            <person name="Mello A."/>
            <person name="Molinier V."/>
            <person name="Miyauchi S."/>
            <person name="Poulain J."/>
            <person name="Riccioni C."/>
            <person name="Rubini A."/>
            <person name="Sitrit Y."/>
            <person name="Splivallo R."/>
            <person name="Traeger S."/>
            <person name="Wang M."/>
            <person name="Zifcakova L."/>
            <person name="Wipf D."/>
            <person name="Zambonelli A."/>
            <person name="Paolocci F."/>
            <person name="Nowrousian M."/>
            <person name="Ottonello S."/>
            <person name="Baldrian P."/>
            <person name="Spatafora J.W."/>
            <person name="Henrissat B."/>
            <person name="Nagy L.G."/>
            <person name="Aury J.M."/>
            <person name="Wincker P."/>
            <person name="Grigoriev I.V."/>
            <person name="Bonfante P."/>
            <person name="Martin F.M."/>
        </authorList>
    </citation>
    <scope>NUCLEOTIDE SEQUENCE [LARGE SCALE GENOMIC DNA]</scope>
    <source>
        <strain evidence="2 3">RN42</strain>
    </source>
</reference>
<keyword evidence="3" id="KW-1185">Reference proteome</keyword>
<dbReference type="Proteomes" id="UP000275078">
    <property type="component" value="Unassembled WGS sequence"/>
</dbReference>
<dbReference type="STRING" id="1160509.A0A3N4HUM3"/>
<accession>A0A3N4HUM3</accession>
<evidence type="ECO:0000313" key="2">
    <source>
        <dbReference type="EMBL" id="RPA73364.1"/>
    </source>
</evidence>
<dbReference type="OrthoDB" id="5596743at2759"/>
<name>A0A3N4HUM3_ASCIM</name>
<dbReference type="EMBL" id="ML119823">
    <property type="protein sequence ID" value="RPA73364.1"/>
    <property type="molecule type" value="Genomic_DNA"/>
</dbReference>
<feature type="signal peptide" evidence="1">
    <location>
        <begin position="1"/>
        <end position="18"/>
    </location>
</feature>
<protein>
    <recommendedName>
        <fullName evidence="4">Chitin-binding type-1 domain-containing protein</fullName>
    </recommendedName>
</protein>
<dbReference type="AlphaFoldDB" id="A0A3N4HUM3"/>
<sequence length="377" mass="39886">MKISILALSLSFLALVSAQDCGNQKCYKYLSGKKNHDAKTVKRDCLSYLEATSTLTDTTTTTLPITTTTTVYETTIETGYEITLAADPLPKPASHKTLPPYASHSCYEPLATSKYTSACNCLGYYPTTTFEYIATETEAQFTVTTTVSVPACDVTLITSTATETETETETLHHSMTETVTSTLTSTLPGNFSYITYTSFLPITYTERSTYTSFLPITYTQRSTLTEISTSVLLSTETATETSTLTSTTVSSCPPPGPTEGCAPQFCGGYNTPCGPGGSCICVGTTEGGSFGYCGEGSSYCSGLSTCGSSSECGAGYICAVGTCCDVNVCLPAGTCMGYQGKNIFNKETGVKHKIVYADTVGMKAGKGVKARAAKFEE</sequence>
<evidence type="ECO:0008006" key="4">
    <source>
        <dbReference type="Google" id="ProtNLM"/>
    </source>
</evidence>
<proteinExistence type="predicted"/>
<keyword evidence="1" id="KW-0732">Signal</keyword>
<evidence type="ECO:0000313" key="3">
    <source>
        <dbReference type="Proteomes" id="UP000275078"/>
    </source>
</evidence>
<feature type="chain" id="PRO_5018097995" description="Chitin-binding type-1 domain-containing protein" evidence="1">
    <location>
        <begin position="19"/>
        <end position="377"/>
    </location>
</feature>
<gene>
    <name evidence="2" type="ORF">BJ508DRAFT_50236</name>
</gene>